<feature type="domain" description="AP2/ERF" evidence="9">
    <location>
        <begin position="47"/>
        <end position="103"/>
    </location>
</feature>
<keyword evidence="5" id="KW-0804">Transcription</keyword>
<dbReference type="CDD" id="cd00018">
    <property type="entry name" value="AP2"/>
    <property type="match status" value="1"/>
</dbReference>
<keyword evidence="11" id="KW-1185">Reference proteome</keyword>
<evidence type="ECO:0000256" key="4">
    <source>
        <dbReference type="ARBA" id="ARBA00023159"/>
    </source>
</evidence>
<feature type="region of interest" description="Disordered" evidence="8">
    <location>
        <begin position="1"/>
        <end position="47"/>
    </location>
</feature>
<dbReference type="PANTHER" id="PTHR31985">
    <property type="entry name" value="ETHYLENE-RESPONSIVE TRANSCRIPTION FACTOR ERF042-RELATED"/>
    <property type="match status" value="1"/>
</dbReference>
<protein>
    <recommendedName>
        <fullName evidence="9">AP2/ERF domain-containing protein</fullName>
    </recommendedName>
</protein>
<feature type="compositionally biased region" description="Low complexity" evidence="8">
    <location>
        <begin position="27"/>
        <end position="41"/>
    </location>
</feature>
<dbReference type="PANTHER" id="PTHR31985:SF242">
    <property type="entry name" value="OS02G0676800 PROTEIN"/>
    <property type="match status" value="1"/>
</dbReference>
<dbReference type="Pfam" id="PF00847">
    <property type="entry name" value="AP2"/>
    <property type="match status" value="2"/>
</dbReference>
<dbReference type="Proteomes" id="UP001457282">
    <property type="component" value="Unassembled WGS sequence"/>
</dbReference>
<feature type="region of interest" description="Disordered" evidence="8">
    <location>
        <begin position="483"/>
        <end position="507"/>
    </location>
</feature>
<dbReference type="GO" id="GO:0003677">
    <property type="term" value="F:DNA binding"/>
    <property type="evidence" value="ECO:0007669"/>
    <property type="project" value="UniProtKB-KW"/>
</dbReference>
<evidence type="ECO:0000256" key="5">
    <source>
        <dbReference type="ARBA" id="ARBA00023163"/>
    </source>
</evidence>
<feature type="compositionally biased region" description="Low complexity" evidence="8">
    <location>
        <begin position="178"/>
        <end position="191"/>
    </location>
</feature>
<dbReference type="SUPFAM" id="SSF54171">
    <property type="entry name" value="DNA-binding domain"/>
    <property type="match status" value="2"/>
</dbReference>
<feature type="compositionally biased region" description="Polar residues" evidence="8">
    <location>
        <begin position="245"/>
        <end position="254"/>
    </location>
</feature>
<feature type="region of interest" description="Disordered" evidence="8">
    <location>
        <begin position="114"/>
        <end position="210"/>
    </location>
</feature>
<dbReference type="SMART" id="SM00380">
    <property type="entry name" value="AP2"/>
    <property type="match status" value="2"/>
</dbReference>
<feature type="compositionally biased region" description="Polar residues" evidence="8">
    <location>
        <begin position="17"/>
        <end position="26"/>
    </location>
</feature>
<accession>A0AAW1Y5Q2</accession>
<feature type="compositionally biased region" description="Gly residues" evidence="8">
    <location>
        <begin position="484"/>
        <end position="500"/>
    </location>
</feature>
<evidence type="ECO:0000256" key="8">
    <source>
        <dbReference type="SAM" id="MobiDB-lite"/>
    </source>
</evidence>
<dbReference type="GO" id="GO:0005634">
    <property type="term" value="C:nucleus"/>
    <property type="evidence" value="ECO:0007669"/>
    <property type="project" value="UniProtKB-SubCell"/>
</dbReference>
<sequence>MADNPPPPCFIQLPPISSVNDQQHQDLSSLPGPGLRSSPGGSRRRSLYRGVRCRKGQWVAEIREPGKSNRTWVGAYAQPEMAAAAYDVAAIALKSRDTALNFPNAKITYPIPASSAASDIRTAAAEAASRMRRKEGERSDSNPPPPLFIQLPPTSRSEGQRSNSNPPQPLSIQLPPTSYSSSSSDVRSAASNMGKECERSNSKPHPPLFIPLPPSYSTVSEIRTAAAKGQRSNSNPRPPLFIQLPPTSHSSAASNMGKEGERSNSNPHPPLFIPLPPSYSTVSEIRAAAANKRQRSNSNPPLPLFIPLTLTSYSSASDIRAAAATAVTSNMGKEGQGSNSNPHPIFFIQPPPTSSSSSGVSDQQNQNLSSLPVPGLQSSPGGSSPRLHYRGVRCRKGNWVAQIRQPGTGTRMWVGMFAKPEMAAAAYDVAAIALCPKGRDPVLNFPKERVNYPTPASSAARDIRAASALAALAVLRMGKEGESSYGGAGLVGTGGGGGDAGVESDGR</sequence>
<dbReference type="EMBL" id="JBEDUW010000002">
    <property type="protein sequence ID" value="KAK9944061.1"/>
    <property type="molecule type" value="Genomic_DNA"/>
</dbReference>
<feature type="region of interest" description="Disordered" evidence="8">
    <location>
        <begin position="225"/>
        <end position="272"/>
    </location>
</feature>
<evidence type="ECO:0000256" key="1">
    <source>
        <dbReference type="ARBA" id="ARBA00004123"/>
    </source>
</evidence>
<dbReference type="InterPro" id="IPR036955">
    <property type="entry name" value="AP2/ERF_dom_sf"/>
</dbReference>
<proteinExistence type="inferred from homology"/>
<dbReference type="InterPro" id="IPR016177">
    <property type="entry name" value="DNA-bd_dom_sf"/>
</dbReference>
<reference evidence="10 11" key="1">
    <citation type="journal article" date="2023" name="G3 (Bethesda)">
        <title>A chromosome-length genome assembly and annotation of blackberry (Rubus argutus, cv. 'Hillquist').</title>
        <authorList>
            <person name="Bruna T."/>
            <person name="Aryal R."/>
            <person name="Dudchenko O."/>
            <person name="Sargent D.J."/>
            <person name="Mead D."/>
            <person name="Buti M."/>
            <person name="Cavallini A."/>
            <person name="Hytonen T."/>
            <person name="Andres J."/>
            <person name="Pham M."/>
            <person name="Weisz D."/>
            <person name="Mascagni F."/>
            <person name="Usai G."/>
            <person name="Natali L."/>
            <person name="Bassil N."/>
            <person name="Fernandez G.E."/>
            <person name="Lomsadze A."/>
            <person name="Armour M."/>
            <person name="Olukolu B."/>
            <person name="Poorten T."/>
            <person name="Britton C."/>
            <person name="Davik J."/>
            <person name="Ashrafi H."/>
            <person name="Aiden E.L."/>
            <person name="Borodovsky M."/>
            <person name="Worthington M."/>
        </authorList>
    </citation>
    <scope>NUCLEOTIDE SEQUENCE [LARGE SCALE GENOMIC DNA]</scope>
    <source>
        <strain evidence="10">PI 553951</strain>
    </source>
</reference>
<feature type="region of interest" description="Disordered" evidence="8">
    <location>
        <begin position="330"/>
        <end position="389"/>
    </location>
</feature>
<gene>
    <name evidence="10" type="ORF">M0R45_009645</name>
</gene>
<evidence type="ECO:0000313" key="10">
    <source>
        <dbReference type="EMBL" id="KAK9944061.1"/>
    </source>
</evidence>
<feature type="compositionally biased region" description="Polar residues" evidence="8">
    <location>
        <begin position="154"/>
        <end position="177"/>
    </location>
</feature>
<name>A0AAW1Y5Q2_RUBAR</name>
<keyword evidence="3" id="KW-0238">DNA-binding</keyword>
<keyword evidence="4" id="KW-0010">Activator</keyword>
<dbReference type="InterPro" id="IPR051032">
    <property type="entry name" value="AP2/ERF_TF_ERF_subfamily"/>
</dbReference>
<dbReference type="AlphaFoldDB" id="A0AAW1Y5Q2"/>
<comment type="similarity">
    <text evidence="7">Belongs to the AP2/ERF transcription factor family. ERF subfamily.</text>
</comment>
<dbReference type="InterPro" id="IPR001471">
    <property type="entry name" value="AP2/ERF_dom"/>
</dbReference>
<evidence type="ECO:0000313" key="11">
    <source>
        <dbReference type="Proteomes" id="UP001457282"/>
    </source>
</evidence>
<organism evidence="10 11">
    <name type="scientific">Rubus argutus</name>
    <name type="common">Southern blackberry</name>
    <dbReference type="NCBI Taxonomy" id="59490"/>
    <lineage>
        <taxon>Eukaryota</taxon>
        <taxon>Viridiplantae</taxon>
        <taxon>Streptophyta</taxon>
        <taxon>Embryophyta</taxon>
        <taxon>Tracheophyta</taxon>
        <taxon>Spermatophyta</taxon>
        <taxon>Magnoliopsida</taxon>
        <taxon>eudicotyledons</taxon>
        <taxon>Gunneridae</taxon>
        <taxon>Pentapetalae</taxon>
        <taxon>rosids</taxon>
        <taxon>fabids</taxon>
        <taxon>Rosales</taxon>
        <taxon>Rosaceae</taxon>
        <taxon>Rosoideae</taxon>
        <taxon>Rosoideae incertae sedis</taxon>
        <taxon>Rubus</taxon>
    </lineage>
</organism>
<evidence type="ECO:0000256" key="7">
    <source>
        <dbReference type="ARBA" id="ARBA00024343"/>
    </source>
</evidence>
<comment type="subcellular location">
    <subcellularLocation>
        <location evidence="1">Nucleus</location>
    </subcellularLocation>
</comment>
<evidence type="ECO:0000256" key="3">
    <source>
        <dbReference type="ARBA" id="ARBA00023125"/>
    </source>
</evidence>
<comment type="caution">
    <text evidence="10">The sequence shown here is derived from an EMBL/GenBank/DDBJ whole genome shotgun (WGS) entry which is preliminary data.</text>
</comment>
<keyword evidence="6" id="KW-0539">Nucleus</keyword>
<feature type="domain" description="AP2/ERF" evidence="9">
    <location>
        <begin position="388"/>
        <end position="446"/>
    </location>
</feature>
<evidence type="ECO:0000259" key="9">
    <source>
        <dbReference type="PROSITE" id="PS51032"/>
    </source>
</evidence>
<dbReference type="Gene3D" id="3.30.730.10">
    <property type="entry name" value="AP2/ERF domain"/>
    <property type="match status" value="2"/>
</dbReference>
<feature type="compositionally biased region" description="Low complexity" evidence="8">
    <location>
        <begin position="368"/>
        <end position="385"/>
    </location>
</feature>
<evidence type="ECO:0000256" key="6">
    <source>
        <dbReference type="ARBA" id="ARBA00023242"/>
    </source>
</evidence>
<keyword evidence="2" id="KW-0805">Transcription regulation</keyword>
<dbReference type="GO" id="GO:0003700">
    <property type="term" value="F:DNA-binding transcription factor activity"/>
    <property type="evidence" value="ECO:0007669"/>
    <property type="project" value="InterPro"/>
</dbReference>
<evidence type="ECO:0000256" key="2">
    <source>
        <dbReference type="ARBA" id="ARBA00023015"/>
    </source>
</evidence>
<dbReference type="PROSITE" id="PS51032">
    <property type="entry name" value="AP2_ERF"/>
    <property type="match status" value="2"/>
</dbReference>